<evidence type="ECO:0000313" key="1">
    <source>
        <dbReference type="EMBL" id="CDW27211.1"/>
    </source>
</evidence>
<protein>
    <submittedName>
        <fullName evidence="1">Uncharacterized protein</fullName>
    </submittedName>
</protein>
<organism evidence="1">
    <name type="scientific">Lepeophtheirus salmonis</name>
    <name type="common">Salmon louse</name>
    <name type="synonym">Caligus salmonis</name>
    <dbReference type="NCBI Taxonomy" id="72036"/>
    <lineage>
        <taxon>Eukaryota</taxon>
        <taxon>Metazoa</taxon>
        <taxon>Ecdysozoa</taxon>
        <taxon>Arthropoda</taxon>
        <taxon>Crustacea</taxon>
        <taxon>Multicrustacea</taxon>
        <taxon>Hexanauplia</taxon>
        <taxon>Copepoda</taxon>
        <taxon>Siphonostomatoida</taxon>
        <taxon>Caligidae</taxon>
        <taxon>Lepeophtheirus</taxon>
    </lineage>
</organism>
<name>A0A0K2TP47_LEPSM</name>
<dbReference type="EMBL" id="HACA01009850">
    <property type="protein sequence ID" value="CDW27211.1"/>
    <property type="molecule type" value="Transcribed_RNA"/>
</dbReference>
<proteinExistence type="predicted"/>
<accession>A0A0K2TP47</accession>
<reference evidence="1" key="1">
    <citation type="submission" date="2014-05" db="EMBL/GenBank/DDBJ databases">
        <authorList>
            <person name="Chronopoulou M."/>
        </authorList>
    </citation>
    <scope>NUCLEOTIDE SEQUENCE</scope>
    <source>
        <tissue evidence="1">Whole organism</tissue>
    </source>
</reference>
<sequence>MLEYLLNSNEYISD</sequence>